<comment type="caution">
    <text evidence="1">The sequence shown here is derived from an EMBL/GenBank/DDBJ whole genome shotgun (WGS) entry which is preliminary data.</text>
</comment>
<protein>
    <submittedName>
        <fullName evidence="1">Uncharacterized protein</fullName>
    </submittedName>
</protein>
<dbReference type="EMBL" id="JASSZA010000005">
    <property type="protein sequence ID" value="KAK2110098.1"/>
    <property type="molecule type" value="Genomic_DNA"/>
</dbReference>
<gene>
    <name evidence="1" type="ORF">P7K49_009844</name>
</gene>
<evidence type="ECO:0000313" key="2">
    <source>
        <dbReference type="Proteomes" id="UP001266305"/>
    </source>
</evidence>
<reference evidence="1 2" key="1">
    <citation type="submission" date="2023-05" db="EMBL/GenBank/DDBJ databases">
        <title>B98-5 Cell Line De Novo Hybrid Assembly: An Optical Mapping Approach.</title>
        <authorList>
            <person name="Kananen K."/>
            <person name="Auerbach J.A."/>
            <person name="Kautto E."/>
            <person name="Blachly J.S."/>
        </authorList>
    </citation>
    <scope>NUCLEOTIDE SEQUENCE [LARGE SCALE GENOMIC DNA]</scope>
    <source>
        <strain evidence="1">B95-8</strain>
        <tissue evidence="1">Cell line</tissue>
    </source>
</reference>
<name>A0ABQ9VL46_SAGOE</name>
<keyword evidence="2" id="KW-1185">Reference proteome</keyword>
<sequence>MIPTPKKKLALVYTRNAREPSSNTVLRDPTWANIHRKMKTLPMSPSYHRRSRSSENE</sequence>
<proteinExistence type="predicted"/>
<accession>A0ABQ9VL46</accession>
<dbReference type="Proteomes" id="UP001266305">
    <property type="component" value="Unassembled WGS sequence"/>
</dbReference>
<organism evidence="1 2">
    <name type="scientific">Saguinus oedipus</name>
    <name type="common">Cotton-top tamarin</name>
    <name type="synonym">Oedipomidas oedipus</name>
    <dbReference type="NCBI Taxonomy" id="9490"/>
    <lineage>
        <taxon>Eukaryota</taxon>
        <taxon>Metazoa</taxon>
        <taxon>Chordata</taxon>
        <taxon>Craniata</taxon>
        <taxon>Vertebrata</taxon>
        <taxon>Euteleostomi</taxon>
        <taxon>Mammalia</taxon>
        <taxon>Eutheria</taxon>
        <taxon>Euarchontoglires</taxon>
        <taxon>Primates</taxon>
        <taxon>Haplorrhini</taxon>
        <taxon>Platyrrhini</taxon>
        <taxon>Cebidae</taxon>
        <taxon>Callitrichinae</taxon>
        <taxon>Saguinus</taxon>
    </lineage>
</organism>
<evidence type="ECO:0000313" key="1">
    <source>
        <dbReference type="EMBL" id="KAK2110098.1"/>
    </source>
</evidence>